<dbReference type="eggNOG" id="ENOG502Z9I0">
    <property type="taxonomic scope" value="Bacteria"/>
</dbReference>
<name>A0A090UZD3_PSEVU</name>
<organism evidence="5 6">
    <name type="scientific">Pseudescherichia vulneris NBRC 102420</name>
    <dbReference type="NCBI Taxonomy" id="1115515"/>
    <lineage>
        <taxon>Bacteria</taxon>
        <taxon>Pseudomonadati</taxon>
        <taxon>Pseudomonadota</taxon>
        <taxon>Gammaproteobacteria</taxon>
        <taxon>Enterobacterales</taxon>
        <taxon>Enterobacteriaceae</taxon>
        <taxon>Pseudescherichia</taxon>
    </lineage>
</organism>
<dbReference type="Proteomes" id="UP000029462">
    <property type="component" value="Unassembled WGS sequence"/>
</dbReference>
<comment type="similarity">
    <text evidence="1">Belongs to the outer membrane porin (Opr) (TC 1.B.25) family.</text>
</comment>
<dbReference type="PANTHER" id="PTHR34596">
    <property type="entry name" value="CHITOPORIN"/>
    <property type="match status" value="1"/>
</dbReference>
<accession>A0A090UZD3</accession>
<keyword evidence="6" id="KW-1185">Reference proteome</keyword>
<dbReference type="GO" id="GO:0015288">
    <property type="term" value="F:porin activity"/>
    <property type="evidence" value="ECO:0007669"/>
    <property type="project" value="TreeGrafter"/>
</dbReference>
<comment type="caution">
    <text evidence="5">The sequence shown here is derived from an EMBL/GenBank/DDBJ whole genome shotgun (WGS) entry which is preliminary data.</text>
</comment>
<dbReference type="InterPro" id="IPR005318">
    <property type="entry name" value="OM_porin_bac"/>
</dbReference>
<sequence length="451" mass="51242">MMTIKKLLLIACSPCCFFAADANASDWEKSLADDPFFADSTFDISARNMWKYLKTENRYDNEEERYATSVQQAWAQGLTVDYTSGYFADIIGFDASYYTAAKLGASDNFASRAILYDDDGEAKGYTKIGQRYAKLKMDILRAKVNVKGGWFTIKNTGIFSNSQRMSLNTHSGWYANTAIDNVSVDTLFLDGKVMRRDSPNIDRMYIRDGNGESRDVDHVITGGINYKSKPLKAYYFYGVADDLLFKQGFEGWWDAFPDITLGTQIYEQEYGSDAKRTTSSTARGKQDFDKRAWHYSATVEWRIPQTPWKIVGGLTYTEAKKTNGVGQFTRNVIGNARGRFNSPAYADIDYVRDGETMLALAAEYKFTPDLSVGVRTNYSEFDYEGETLRQGQLGIYSNWDPAKNWSVYLNGGYGWHHEQESDYTTPKLYNGHSQRANSLCGEMSVTYRFRL</sequence>
<feature type="signal peptide" evidence="4">
    <location>
        <begin position="1"/>
        <end position="24"/>
    </location>
</feature>
<evidence type="ECO:0000256" key="2">
    <source>
        <dbReference type="ARBA" id="ARBA00022448"/>
    </source>
</evidence>
<protein>
    <submittedName>
        <fullName evidence="5">Putative OprD family outer membrane porin</fullName>
    </submittedName>
</protein>
<reference evidence="5 6" key="1">
    <citation type="submission" date="2014-09" db="EMBL/GenBank/DDBJ databases">
        <title>Whole genome shotgun sequence of Escherichia vulneris NBRC 102420.</title>
        <authorList>
            <person name="Yoshida Y."/>
            <person name="Hosoyama A."/>
            <person name="Tsuchikane K."/>
            <person name="Ohji S."/>
            <person name="Ichikawa N."/>
            <person name="Kimura A."/>
            <person name="Yamazoe A."/>
            <person name="Ezaki T."/>
            <person name="Fujita N."/>
        </authorList>
    </citation>
    <scope>NUCLEOTIDE SEQUENCE [LARGE SCALE GENOMIC DNA]</scope>
    <source>
        <strain evidence="5 6">NBRC 102420</strain>
    </source>
</reference>
<evidence type="ECO:0000256" key="3">
    <source>
        <dbReference type="ARBA" id="ARBA00022729"/>
    </source>
</evidence>
<gene>
    <name evidence="5" type="ORF">EV102420_07_00470</name>
</gene>
<dbReference type="GO" id="GO:0016020">
    <property type="term" value="C:membrane"/>
    <property type="evidence" value="ECO:0007669"/>
    <property type="project" value="InterPro"/>
</dbReference>
<keyword evidence="3 4" id="KW-0732">Signal</keyword>
<dbReference type="AlphaFoldDB" id="A0A090UZD3"/>
<evidence type="ECO:0000313" key="6">
    <source>
        <dbReference type="Proteomes" id="UP000029462"/>
    </source>
</evidence>
<dbReference type="Pfam" id="PF03573">
    <property type="entry name" value="OprD"/>
    <property type="match status" value="1"/>
</dbReference>
<evidence type="ECO:0000313" key="5">
    <source>
        <dbReference type="EMBL" id="GAL57228.1"/>
    </source>
</evidence>
<evidence type="ECO:0000256" key="1">
    <source>
        <dbReference type="ARBA" id="ARBA00009075"/>
    </source>
</evidence>
<dbReference type="PANTHER" id="PTHR34596:SF2">
    <property type="entry name" value="CHITOPORIN"/>
    <property type="match status" value="1"/>
</dbReference>
<evidence type="ECO:0000256" key="4">
    <source>
        <dbReference type="SAM" id="SignalP"/>
    </source>
</evidence>
<dbReference type="Gene3D" id="2.40.160.10">
    <property type="entry name" value="Porin"/>
    <property type="match status" value="1"/>
</dbReference>
<keyword evidence="2" id="KW-0813">Transport</keyword>
<feature type="chain" id="PRO_5001865203" evidence="4">
    <location>
        <begin position="25"/>
        <end position="451"/>
    </location>
</feature>
<dbReference type="InterPro" id="IPR023614">
    <property type="entry name" value="Porin_dom_sf"/>
</dbReference>
<dbReference type="STRING" id="1115515.EV102420_07_00470"/>
<dbReference type="EMBL" id="BBMZ01000007">
    <property type="protein sequence ID" value="GAL57228.1"/>
    <property type="molecule type" value="Genomic_DNA"/>
</dbReference>
<proteinExistence type="inferred from homology"/>